<evidence type="ECO:0000313" key="3">
    <source>
        <dbReference type="Proteomes" id="UP000248423"/>
    </source>
</evidence>
<proteinExistence type="predicted"/>
<dbReference type="VEuPathDB" id="FungiDB:BO78DRAFT_453868"/>
<feature type="region of interest" description="Disordered" evidence="1">
    <location>
        <begin position="79"/>
        <end position="98"/>
    </location>
</feature>
<accession>A0A319EZ87</accession>
<feature type="region of interest" description="Disordered" evidence="1">
    <location>
        <begin position="130"/>
        <end position="174"/>
    </location>
</feature>
<reference evidence="2 3" key="1">
    <citation type="submission" date="2018-02" db="EMBL/GenBank/DDBJ databases">
        <title>The genomes of Aspergillus section Nigri reveals drivers in fungal speciation.</title>
        <authorList>
            <consortium name="DOE Joint Genome Institute"/>
            <person name="Vesth T.C."/>
            <person name="Nybo J."/>
            <person name="Theobald S."/>
            <person name="Brandl J."/>
            <person name="Frisvad J.C."/>
            <person name="Nielsen K.F."/>
            <person name="Lyhne E.K."/>
            <person name="Kogle M.E."/>
            <person name="Kuo A."/>
            <person name="Riley R."/>
            <person name="Clum A."/>
            <person name="Nolan M."/>
            <person name="Lipzen A."/>
            <person name="Salamov A."/>
            <person name="Henrissat B."/>
            <person name="Wiebenga A."/>
            <person name="De vries R.P."/>
            <person name="Grigoriev I.V."/>
            <person name="Mortensen U.H."/>
            <person name="Andersen M.R."/>
            <person name="Baker S.E."/>
        </authorList>
    </citation>
    <scope>NUCLEOTIDE SEQUENCE [LARGE SCALE GENOMIC DNA]</scope>
    <source>
        <strain evidence="2 3">CBS 121057</strain>
    </source>
</reference>
<sequence>MAELRLPLVHVRHTVKGFDWLGNLERHLVSSITYPSRDALKPSIYYVEQRNGFLSHCCMAGMSAIYIDKILTTTITVTSSSLSSSTPNPQAPKSKPNKVEVIAPGLSAASQPQHKQHQQPWTNNIIFSRAVTSQSSPPTSPRPSLPHHPFNHPSIPLPPPPSFLPPQHPIRPIY</sequence>
<dbReference type="EMBL" id="KZ826322">
    <property type="protein sequence ID" value="PYI10454.1"/>
    <property type="molecule type" value="Genomic_DNA"/>
</dbReference>
<dbReference type="AlphaFoldDB" id="A0A319EZ87"/>
<protein>
    <submittedName>
        <fullName evidence="2">Uncharacterized protein</fullName>
    </submittedName>
</protein>
<evidence type="ECO:0000313" key="2">
    <source>
        <dbReference type="EMBL" id="PYI10454.1"/>
    </source>
</evidence>
<dbReference type="Proteomes" id="UP000248423">
    <property type="component" value="Unassembled WGS sequence"/>
</dbReference>
<evidence type="ECO:0000256" key="1">
    <source>
        <dbReference type="SAM" id="MobiDB-lite"/>
    </source>
</evidence>
<keyword evidence="3" id="KW-1185">Reference proteome</keyword>
<feature type="compositionally biased region" description="Pro residues" evidence="1">
    <location>
        <begin position="155"/>
        <end position="174"/>
    </location>
</feature>
<name>A0A319EZ87_ASPSB</name>
<organism evidence="2 3">
    <name type="scientific">Aspergillus sclerotiicarbonarius (strain CBS 121057 / IBT 28362)</name>
    <dbReference type="NCBI Taxonomy" id="1448318"/>
    <lineage>
        <taxon>Eukaryota</taxon>
        <taxon>Fungi</taxon>
        <taxon>Dikarya</taxon>
        <taxon>Ascomycota</taxon>
        <taxon>Pezizomycotina</taxon>
        <taxon>Eurotiomycetes</taxon>
        <taxon>Eurotiomycetidae</taxon>
        <taxon>Eurotiales</taxon>
        <taxon>Aspergillaceae</taxon>
        <taxon>Aspergillus</taxon>
        <taxon>Aspergillus subgen. Circumdati</taxon>
    </lineage>
</organism>
<gene>
    <name evidence="2" type="ORF">BO78DRAFT_453868</name>
</gene>